<organism evidence="1 2">
    <name type="scientific">Actinoplanes campanulatus</name>
    <dbReference type="NCBI Taxonomy" id="113559"/>
    <lineage>
        <taxon>Bacteria</taxon>
        <taxon>Bacillati</taxon>
        <taxon>Actinomycetota</taxon>
        <taxon>Actinomycetes</taxon>
        <taxon>Micromonosporales</taxon>
        <taxon>Micromonosporaceae</taxon>
        <taxon>Actinoplanes</taxon>
    </lineage>
</organism>
<gene>
    <name evidence="1" type="ORF">FHR83_006780</name>
</gene>
<proteinExistence type="predicted"/>
<evidence type="ECO:0000313" key="2">
    <source>
        <dbReference type="Proteomes" id="UP000590749"/>
    </source>
</evidence>
<dbReference type="Proteomes" id="UP000590749">
    <property type="component" value="Unassembled WGS sequence"/>
</dbReference>
<dbReference type="EMBL" id="JACHXF010000017">
    <property type="protein sequence ID" value="MBB3099074.1"/>
    <property type="molecule type" value="Genomic_DNA"/>
</dbReference>
<protein>
    <submittedName>
        <fullName evidence="1">Uncharacterized protein</fullName>
    </submittedName>
</protein>
<dbReference type="AlphaFoldDB" id="A0A7W5ANK0"/>
<name>A0A7W5ANK0_9ACTN</name>
<evidence type="ECO:0000313" key="1">
    <source>
        <dbReference type="EMBL" id="MBB3099074.1"/>
    </source>
</evidence>
<keyword evidence="2" id="KW-1185">Reference proteome</keyword>
<dbReference type="RefSeq" id="WP_183225151.1">
    <property type="nucleotide sequence ID" value="NZ_BMPW01000020.1"/>
</dbReference>
<comment type="caution">
    <text evidence="1">The sequence shown here is derived from an EMBL/GenBank/DDBJ whole genome shotgun (WGS) entry which is preliminary data.</text>
</comment>
<sequence length="80" mass="8683">MIAYFTVDSDGRLPRQDGTIRVDGQDYLLPMKAQVGGFLAPRRILEGLQAAGWKPATDYYSDLDVDGPGSIRVVPLDGDA</sequence>
<reference evidence="1 2" key="1">
    <citation type="submission" date="2020-08" db="EMBL/GenBank/DDBJ databases">
        <title>Genomic Encyclopedia of Type Strains, Phase III (KMG-III): the genomes of soil and plant-associated and newly described type strains.</title>
        <authorList>
            <person name="Whitman W."/>
        </authorList>
    </citation>
    <scope>NUCLEOTIDE SEQUENCE [LARGE SCALE GENOMIC DNA]</scope>
    <source>
        <strain evidence="1 2">CECT 3287</strain>
    </source>
</reference>
<accession>A0A7W5ANK0</accession>